<comment type="caution">
    <text evidence="2">The sequence shown here is derived from an EMBL/GenBank/DDBJ whole genome shotgun (WGS) entry which is preliminary data.</text>
</comment>
<reference evidence="2 3" key="1">
    <citation type="submission" date="2021-06" db="EMBL/GenBank/DDBJ databases">
        <authorList>
            <person name="Criscuolo A."/>
        </authorList>
    </citation>
    <scope>NUCLEOTIDE SEQUENCE [LARGE SCALE GENOMIC DNA]</scope>
    <source>
        <strain evidence="3">CIP 111802</strain>
    </source>
</reference>
<gene>
    <name evidence="2" type="ORF">PAECIP111802_06957</name>
</gene>
<dbReference type="RefSeq" id="WP_218103091.1">
    <property type="nucleotide sequence ID" value="NZ_CAJVCE010000040.1"/>
</dbReference>
<feature type="domain" description="Plastocyanin-like" evidence="1">
    <location>
        <begin position="36"/>
        <end position="88"/>
    </location>
</feature>
<sequence>MKRWMLPVGFVFAISAIVTGCGSKEGQKAASPGKVDKTITINAKNFEFDQKEIKLKKDDIVSITLKNSQGIHAIHIEGYDKDIKGNETVTFTADRIGKFDYVCSIFCGNGHSDMVGTIIVE</sequence>
<protein>
    <recommendedName>
        <fullName evidence="1">Plastocyanin-like domain-containing protein</fullName>
    </recommendedName>
</protein>
<evidence type="ECO:0000259" key="1">
    <source>
        <dbReference type="Pfam" id="PF07731"/>
    </source>
</evidence>
<dbReference type="Pfam" id="PF07731">
    <property type="entry name" value="Cu-oxidase_2"/>
    <property type="match status" value="1"/>
</dbReference>
<organism evidence="2 3">
    <name type="scientific">Paenibacillus allorhizosphaerae</name>
    <dbReference type="NCBI Taxonomy" id="2849866"/>
    <lineage>
        <taxon>Bacteria</taxon>
        <taxon>Bacillati</taxon>
        <taxon>Bacillota</taxon>
        <taxon>Bacilli</taxon>
        <taxon>Bacillales</taxon>
        <taxon>Paenibacillaceae</taxon>
        <taxon>Paenibacillus</taxon>
    </lineage>
</organism>
<evidence type="ECO:0000313" key="2">
    <source>
        <dbReference type="EMBL" id="CAG7658127.1"/>
    </source>
</evidence>
<accession>A0ABM8VU00</accession>
<evidence type="ECO:0000313" key="3">
    <source>
        <dbReference type="Proteomes" id="UP000730618"/>
    </source>
</evidence>
<name>A0ABM8VU00_9BACL</name>
<dbReference type="Proteomes" id="UP000730618">
    <property type="component" value="Unassembled WGS sequence"/>
</dbReference>
<proteinExistence type="predicted"/>
<dbReference type="InterPro" id="IPR011706">
    <property type="entry name" value="Cu-oxidase_C"/>
</dbReference>
<dbReference type="EMBL" id="CAJVCE010000040">
    <property type="protein sequence ID" value="CAG7658127.1"/>
    <property type="molecule type" value="Genomic_DNA"/>
</dbReference>
<keyword evidence="3" id="KW-1185">Reference proteome</keyword>
<dbReference type="PROSITE" id="PS51257">
    <property type="entry name" value="PROKAR_LIPOPROTEIN"/>
    <property type="match status" value="1"/>
</dbReference>